<dbReference type="Proteomes" id="UP000838756">
    <property type="component" value="Unassembled WGS sequence"/>
</dbReference>
<proteinExistence type="predicted"/>
<organism evidence="2 3">
    <name type="scientific">Pararge aegeria aegeria</name>
    <dbReference type="NCBI Taxonomy" id="348720"/>
    <lineage>
        <taxon>Eukaryota</taxon>
        <taxon>Metazoa</taxon>
        <taxon>Ecdysozoa</taxon>
        <taxon>Arthropoda</taxon>
        <taxon>Hexapoda</taxon>
        <taxon>Insecta</taxon>
        <taxon>Pterygota</taxon>
        <taxon>Neoptera</taxon>
        <taxon>Endopterygota</taxon>
        <taxon>Lepidoptera</taxon>
        <taxon>Glossata</taxon>
        <taxon>Ditrysia</taxon>
        <taxon>Papilionoidea</taxon>
        <taxon>Nymphalidae</taxon>
        <taxon>Satyrinae</taxon>
        <taxon>Satyrini</taxon>
        <taxon>Parargina</taxon>
        <taxon>Pararge</taxon>
    </lineage>
</organism>
<protein>
    <submittedName>
        <fullName evidence="2">Jg10502 protein</fullName>
    </submittedName>
</protein>
<name>A0A8S4RL29_9NEOP</name>
<reference evidence="2" key="1">
    <citation type="submission" date="2022-03" db="EMBL/GenBank/DDBJ databases">
        <authorList>
            <person name="Lindestad O."/>
        </authorList>
    </citation>
    <scope>NUCLEOTIDE SEQUENCE</scope>
</reference>
<dbReference type="AlphaFoldDB" id="A0A8S4RL29"/>
<comment type="caution">
    <text evidence="2">The sequence shown here is derived from an EMBL/GenBank/DDBJ whole genome shotgun (WGS) entry which is preliminary data.</text>
</comment>
<sequence>MWDRCGAKLPLRNLKAVNHEEKVPGGNPTSCVLRPAGTSGLRPDSRLRLNLAQRPWGYDGRRQTGFMAAWYSRRRVVQLAKSKT</sequence>
<feature type="region of interest" description="Disordered" evidence="1">
    <location>
        <begin position="20"/>
        <end position="39"/>
    </location>
</feature>
<accession>A0A8S4RL29</accession>
<dbReference type="EMBL" id="CAKXAJ010025264">
    <property type="protein sequence ID" value="CAH2237374.1"/>
    <property type="molecule type" value="Genomic_DNA"/>
</dbReference>
<evidence type="ECO:0000313" key="2">
    <source>
        <dbReference type="EMBL" id="CAH2237374.1"/>
    </source>
</evidence>
<evidence type="ECO:0000313" key="3">
    <source>
        <dbReference type="Proteomes" id="UP000838756"/>
    </source>
</evidence>
<evidence type="ECO:0000256" key="1">
    <source>
        <dbReference type="SAM" id="MobiDB-lite"/>
    </source>
</evidence>
<keyword evidence="3" id="KW-1185">Reference proteome</keyword>
<gene>
    <name evidence="2" type="primary">jg10502</name>
    <name evidence="2" type="ORF">PAEG_LOCUS14663</name>
</gene>